<proteinExistence type="predicted"/>
<dbReference type="PROSITE" id="PS50089">
    <property type="entry name" value="ZF_RING_2"/>
    <property type="match status" value="1"/>
</dbReference>
<keyword evidence="2 4" id="KW-0863">Zinc-finger</keyword>
<organism evidence="7 8">
    <name type="scientific">Pseudocercospora musae</name>
    <dbReference type="NCBI Taxonomy" id="113226"/>
    <lineage>
        <taxon>Eukaryota</taxon>
        <taxon>Fungi</taxon>
        <taxon>Dikarya</taxon>
        <taxon>Ascomycota</taxon>
        <taxon>Pezizomycotina</taxon>
        <taxon>Dothideomycetes</taxon>
        <taxon>Dothideomycetidae</taxon>
        <taxon>Mycosphaerellales</taxon>
        <taxon>Mycosphaerellaceae</taxon>
        <taxon>Pseudocercospora</taxon>
    </lineage>
</organism>
<dbReference type="OrthoDB" id="3649258at2759"/>
<dbReference type="Gene3D" id="3.30.40.10">
    <property type="entry name" value="Zinc/RING finger domain, C3HC4 (zinc finger)"/>
    <property type="match status" value="1"/>
</dbReference>
<name>A0A139I544_9PEZI</name>
<evidence type="ECO:0000256" key="1">
    <source>
        <dbReference type="ARBA" id="ARBA00022723"/>
    </source>
</evidence>
<keyword evidence="8" id="KW-1185">Reference proteome</keyword>
<evidence type="ECO:0000256" key="5">
    <source>
        <dbReference type="SAM" id="MobiDB-lite"/>
    </source>
</evidence>
<comment type="caution">
    <text evidence="7">The sequence shown here is derived from an EMBL/GenBank/DDBJ whole genome shotgun (WGS) entry which is preliminary data.</text>
</comment>
<dbReference type="GO" id="GO:0008270">
    <property type="term" value="F:zinc ion binding"/>
    <property type="evidence" value="ECO:0007669"/>
    <property type="project" value="UniProtKB-KW"/>
</dbReference>
<dbReference type="PANTHER" id="PTHR23041">
    <property type="entry name" value="RING FINGER DOMAIN-CONTAINING"/>
    <property type="match status" value="1"/>
</dbReference>
<dbReference type="SUPFAM" id="SSF57850">
    <property type="entry name" value="RING/U-box"/>
    <property type="match status" value="1"/>
</dbReference>
<evidence type="ECO:0000256" key="3">
    <source>
        <dbReference type="ARBA" id="ARBA00022833"/>
    </source>
</evidence>
<evidence type="ECO:0000313" key="8">
    <source>
        <dbReference type="Proteomes" id="UP000073492"/>
    </source>
</evidence>
<feature type="region of interest" description="Disordered" evidence="5">
    <location>
        <begin position="120"/>
        <end position="151"/>
    </location>
</feature>
<accession>A0A139I544</accession>
<feature type="compositionally biased region" description="Acidic residues" evidence="5">
    <location>
        <begin position="120"/>
        <end position="136"/>
    </location>
</feature>
<dbReference type="SMART" id="SM00184">
    <property type="entry name" value="RING"/>
    <property type="match status" value="1"/>
</dbReference>
<dbReference type="Proteomes" id="UP000073492">
    <property type="component" value="Unassembled WGS sequence"/>
</dbReference>
<dbReference type="PANTHER" id="PTHR23041:SF78">
    <property type="entry name" value="E3 UBIQUITIN-PROTEIN LIGASE RNF4"/>
    <property type="match status" value="1"/>
</dbReference>
<dbReference type="AlphaFoldDB" id="A0A139I544"/>
<dbReference type="Pfam" id="PF13639">
    <property type="entry name" value="zf-RING_2"/>
    <property type="match status" value="1"/>
</dbReference>
<dbReference type="InterPro" id="IPR047134">
    <property type="entry name" value="RNF4"/>
</dbReference>
<dbReference type="InterPro" id="IPR001841">
    <property type="entry name" value="Znf_RING"/>
</dbReference>
<gene>
    <name evidence="7" type="ORF">AC579_6549</name>
</gene>
<keyword evidence="1" id="KW-0479">Metal-binding</keyword>
<dbReference type="EMBL" id="LFZO01000305">
    <property type="protein sequence ID" value="KXT09796.1"/>
    <property type="molecule type" value="Genomic_DNA"/>
</dbReference>
<sequence>MAADLPTKMVFLTLLTLDIDPNFNEECPVCFDETKDATRTSCGHTFCWECIVKWAQTSDTCPMCRTKLWSADIAPPPPPAPAFVAALWRPVLFPAPVPAPAPIIAPPPPPPTPAQHEVIVIEDDDDDEDDWMQNDDFDPRADDPNDEDYVP</sequence>
<dbReference type="InterPro" id="IPR013083">
    <property type="entry name" value="Znf_RING/FYVE/PHD"/>
</dbReference>
<evidence type="ECO:0000256" key="4">
    <source>
        <dbReference type="PROSITE-ProRule" id="PRU00175"/>
    </source>
</evidence>
<evidence type="ECO:0000259" key="6">
    <source>
        <dbReference type="PROSITE" id="PS50089"/>
    </source>
</evidence>
<keyword evidence="3" id="KW-0862">Zinc</keyword>
<dbReference type="PROSITE" id="PS00518">
    <property type="entry name" value="ZF_RING_1"/>
    <property type="match status" value="1"/>
</dbReference>
<dbReference type="STRING" id="113226.A0A139I544"/>
<reference evidence="7 8" key="1">
    <citation type="submission" date="2015-07" db="EMBL/GenBank/DDBJ databases">
        <title>Comparative genomics of the Sigatoka disease complex on banana suggests a link between parallel evolutionary changes in Pseudocercospora fijiensis and Pseudocercospora eumusae and increased virulence on the banana host.</title>
        <authorList>
            <person name="Chang T.-C."/>
            <person name="Salvucci A."/>
            <person name="Crous P.W."/>
            <person name="Stergiopoulos I."/>
        </authorList>
    </citation>
    <scope>NUCLEOTIDE SEQUENCE [LARGE SCALE GENOMIC DNA]</scope>
    <source>
        <strain evidence="7 8">CBS 116634</strain>
    </source>
</reference>
<evidence type="ECO:0000256" key="2">
    <source>
        <dbReference type="ARBA" id="ARBA00022771"/>
    </source>
</evidence>
<evidence type="ECO:0000313" key="7">
    <source>
        <dbReference type="EMBL" id="KXT09796.1"/>
    </source>
</evidence>
<protein>
    <recommendedName>
        <fullName evidence="6">RING-type domain-containing protein</fullName>
    </recommendedName>
</protein>
<feature type="domain" description="RING-type" evidence="6">
    <location>
        <begin position="27"/>
        <end position="65"/>
    </location>
</feature>
<dbReference type="InterPro" id="IPR017907">
    <property type="entry name" value="Znf_RING_CS"/>
</dbReference>